<proteinExistence type="predicted"/>
<dbReference type="InterPro" id="IPR026444">
    <property type="entry name" value="Secre_tail"/>
</dbReference>
<dbReference type="SUPFAM" id="SSF49299">
    <property type="entry name" value="PKD domain"/>
    <property type="match status" value="1"/>
</dbReference>
<dbReference type="CDD" id="cd00146">
    <property type="entry name" value="PKD"/>
    <property type="match status" value="1"/>
</dbReference>
<evidence type="ECO:0000259" key="1">
    <source>
        <dbReference type="Pfam" id="PF18962"/>
    </source>
</evidence>
<dbReference type="EMBL" id="JADQDM010000009">
    <property type="protein sequence ID" value="MBF9222800.1"/>
    <property type="molecule type" value="Genomic_DNA"/>
</dbReference>
<dbReference type="Pfam" id="PF18962">
    <property type="entry name" value="Por_Secre_tail"/>
    <property type="match status" value="1"/>
</dbReference>
<name>A0ABS0I788_9BACT</name>
<feature type="domain" description="Secretion system C-terminal sorting" evidence="1">
    <location>
        <begin position="450"/>
        <end position="525"/>
    </location>
</feature>
<dbReference type="NCBIfam" id="TIGR04183">
    <property type="entry name" value="Por_Secre_tail"/>
    <property type="match status" value="1"/>
</dbReference>
<dbReference type="InterPro" id="IPR035986">
    <property type="entry name" value="PKD_dom_sf"/>
</dbReference>
<dbReference type="InterPro" id="IPR013783">
    <property type="entry name" value="Ig-like_fold"/>
</dbReference>
<evidence type="ECO:0000313" key="3">
    <source>
        <dbReference type="Proteomes" id="UP000618931"/>
    </source>
</evidence>
<gene>
    <name evidence="2" type="ORF">I2H31_16980</name>
</gene>
<keyword evidence="3" id="KW-1185">Reference proteome</keyword>
<sequence length="527" mass="56323">MLSARNSGVEYVASNLDGTFTWCGATQLGGRGSAQTHTLSKVNQQGQVLWQTNFHGLDPIGRQTSYGMGGLVRTPDGYVVAANTLFFTMPTGFTRLDRQTLNRFDNQGQLVWERTLPGDARTADLRLQANGAYVACGYVGVRTPLTNSAYFSLDWRLVEFTHTGDTVRTKRFGTEGDFDNALRLIPTSDQGLAVLAEYEPRTTANAYVKRLVKLDSLWRVQWQVALPAASDVVDLRQLRNGDLLLLARTGTAAGQTQVLRYSAAGQPVRAYGPYGVPGAASLGAIPARLVHEPGDSLMVWGSAYVYDTPAQTAYKQRFYGLGIGGQGAAGAPVGAPFVPDYCRYPPQANAGWRPLDPAHPDSLVLTELSSAGPRHAQNVAFRWELGDGAVRETAAGGTLRYRYARAPAPGTPVTLTVTNNLGCTGTLTLYPFGRPTAAQRGRALAARAELFPNPAHDAATLALDQLPPGPVAVAVLDALGRAVLRPEARPAGGALAVALDLRGLPPGVYAVRVNTSAGSFSKRLVRY</sequence>
<dbReference type="Proteomes" id="UP000618931">
    <property type="component" value="Unassembled WGS sequence"/>
</dbReference>
<accession>A0ABS0I788</accession>
<dbReference type="Gene3D" id="2.60.40.10">
    <property type="entry name" value="Immunoglobulins"/>
    <property type="match status" value="1"/>
</dbReference>
<protein>
    <submittedName>
        <fullName evidence="2">T9SS type A sorting domain-containing protein</fullName>
    </submittedName>
</protein>
<comment type="caution">
    <text evidence="2">The sequence shown here is derived from an EMBL/GenBank/DDBJ whole genome shotgun (WGS) entry which is preliminary data.</text>
</comment>
<dbReference type="RefSeq" id="WP_196294243.1">
    <property type="nucleotide sequence ID" value="NZ_JADQDM010000009.1"/>
</dbReference>
<organism evidence="2 3">
    <name type="scientific">Hymenobacter ruricola</name>
    <dbReference type="NCBI Taxonomy" id="2791023"/>
    <lineage>
        <taxon>Bacteria</taxon>
        <taxon>Pseudomonadati</taxon>
        <taxon>Bacteroidota</taxon>
        <taxon>Cytophagia</taxon>
        <taxon>Cytophagales</taxon>
        <taxon>Hymenobacteraceae</taxon>
        <taxon>Hymenobacter</taxon>
    </lineage>
</organism>
<evidence type="ECO:0000313" key="2">
    <source>
        <dbReference type="EMBL" id="MBF9222800.1"/>
    </source>
</evidence>
<reference evidence="2 3" key="1">
    <citation type="submission" date="2020-11" db="EMBL/GenBank/DDBJ databases">
        <authorList>
            <person name="Kim M.K."/>
        </authorList>
    </citation>
    <scope>NUCLEOTIDE SEQUENCE [LARGE SCALE GENOMIC DNA]</scope>
    <source>
        <strain evidence="2 3">BT662</strain>
    </source>
</reference>